<evidence type="ECO:0000256" key="6">
    <source>
        <dbReference type="RuleBase" id="RU361156"/>
    </source>
</evidence>
<organism evidence="7 8">
    <name type="scientific">Oculimacula yallundae</name>
    <dbReference type="NCBI Taxonomy" id="86028"/>
    <lineage>
        <taxon>Eukaryota</taxon>
        <taxon>Fungi</taxon>
        <taxon>Dikarya</taxon>
        <taxon>Ascomycota</taxon>
        <taxon>Pezizomycotina</taxon>
        <taxon>Leotiomycetes</taxon>
        <taxon>Helotiales</taxon>
        <taxon>Ploettnerulaceae</taxon>
        <taxon>Oculimacula</taxon>
    </lineage>
</organism>
<feature type="chain" id="PRO_5044997432" description="Carboxypeptidase" evidence="6">
    <location>
        <begin position="18"/>
        <end position="581"/>
    </location>
</feature>
<dbReference type="EMBL" id="JAZHXI010000004">
    <property type="protein sequence ID" value="KAL2072604.1"/>
    <property type="molecule type" value="Genomic_DNA"/>
</dbReference>
<proteinExistence type="inferred from homology"/>
<dbReference type="Pfam" id="PF00450">
    <property type="entry name" value="Peptidase_S10"/>
    <property type="match status" value="1"/>
</dbReference>
<evidence type="ECO:0000313" key="7">
    <source>
        <dbReference type="EMBL" id="KAL2072604.1"/>
    </source>
</evidence>
<protein>
    <recommendedName>
        <fullName evidence="6">Carboxypeptidase</fullName>
        <ecNumber evidence="6">3.4.16.-</ecNumber>
    </recommendedName>
</protein>
<name>A0ABR4CU55_9HELO</name>
<evidence type="ECO:0000256" key="2">
    <source>
        <dbReference type="ARBA" id="ARBA00022645"/>
    </source>
</evidence>
<keyword evidence="6" id="KW-0732">Signal</keyword>
<dbReference type="PANTHER" id="PTHR11802:SF131">
    <property type="entry name" value="CARBOXYPEPTIDASE"/>
    <property type="match status" value="1"/>
</dbReference>
<keyword evidence="3 6" id="KW-0645">Protease</keyword>
<dbReference type="InterPro" id="IPR029058">
    <property type="entry name" value="AB_hydrolase_fold"/>
</dbReference>
<comment type="similarity">
    <text evidence="1 6">Belongs to the peptidase S10 family.</text>
</comment>
<dbReference type="InterPro" id="IPR018202">
    <property type="entry name" value="Ser_caboxypep_ser_AS"/>
</dbReference>
<accession>A0ABR4CU55</accession>
<keyword evidence="2 6" id="KW-0121">Carboxypeptidase</keyword>
<evidence type="ECO:0000313" key="8">
    <source>
        <dbReference type="Proteomes" id="UP001595075"/>
    </source>
</evidence>
<evidence type="ECO:0000256" key="3">
    <source>
        <dbReference type="ARBA" id="ARBA00022670"/>
    </source>
</evidence>
<feature type="signal peptide" evidence="6">
    <location>
        <begin position="1"/>
        <end position="17"/>
    </location>
</feature>
<dbReference type="SUPFAM" id="SSF53474">
    <property type="entry name" value="alpha/beta-Hydrolases"/>
    <property type="match status" value="1"/>
</dbReference>
<dbReference type="PRINTS" id="PR00724">
    <property type="entry name" value="CRBOXYPTASEC"/>
</dbReference>
<reference evidence="7 8" key="1">
    <citation type="journal article" date="2024" name="Commun. Biol.">
        <title>Comparative genomic analysis of thermophilic fungi reveals convergent evolutionary adaptations and gene losses.</title>
        <authorList>
            <person name="Steindorff A.S."/>
            <person name="Aguilar-Pontes M.V."/>
            <person name="Robinson A.J."/>
            <person name="Andreopoulos B."/>
            <person name="LaButti K."/>
            <person name="Kuo A."/>
            <person name="Mondo S."/>
            <person name="Riley R."/>
            <person name="Otillar R."/>
            <person name="Haridas S."/>
            <person name="Lipzen A."/>
            <person name="Grimwood J."/>
            <person name="Schmutz J."/>
            <person name="Clum A."/>
            <person name="Reid I.D."/>
            <person name="Moisan M.C."/>
            <person name="Butler G."/>
            <person name="Nguyen T.T.M."/>
            <person name="Dewar K."/>
            <person name="Conant G."/>
            <person name="Drula E."/>
            <person name="Henrissat B."/>
            <person name="Hansel C."/>
            <person name="Singer S."/>
            <person name="Hutchinson M.I."/>
            <person name="de Vries R.P."/>
            <person name="Natvig D.O."/>
            <person name="Powell A.J."/>
            <person name="Tsang A."/>
            <person name="Grigoriev I.V."/>
        </authorList>
    </citation>
    <scope>NUCLEOTIDE SEQUENCE [LARGE SCALE GENOMIC DNA]</scope>
    <source>
        <strain evidence="7 8">CBS 494.80</strain>
    </source>
</reference>
<evidence type="ECO:0000256" key="5">
    <source>
        <dbReference type="ARBA" id="ARBA00023180"/>
    </source>
</evidence>
<dbReference type="EC" id="3.4.16.-" evidence="6"/>
<keyword evidence="8" id="KW-1185">Reference proteome</keyword>
<evidence type="ECO:0000256" key="1">
    <source>
        <dbReference type="ARBA" id="ARBA00009431"/>
    </source>
</evidence>
<comment type="caution">
    <text evidence="7">The sequence shown here is derived from an EMBL/GenBank/DDBJ whole genome shotgun (WGS) entry which is preliminary data.</text>
</comment>
<dbReference type="PROSITE" id="PS00131">
    <property type="entry name" value="CARBOXYPEPT_SER_SER"/>
    <property type="match status" value="1"/>
</dbReference>
<dbReference type="Proteomes" id="UP001595075">
    <property type="component" value="Unassembled WGS sequence"/>
</dbReference>
<keyword evidence="5" id="KW-0325">Glycoprotein</keyword>
<dbReference type="Gene3D" id="3.40.50.1820">
    <property type="entry name" value="alpha/beta hydrolase"/>
    <property type="match status" value="1"/>
</dbReference>
<dbReference type="PANTHER" id="PTHR11802">
    <property type="entry name" value="SERINE PROTEASE FAMILY S10 SERINE CARBOXYPEPTIDASE"/>
    <property type="match status" value="1"/>
</dbReference>
<keyword evidence="4 6" id="KW-0378">Hydrolase</keyword>
<gene>
    <name evidence="7" type="ORF">VTL71DRAFT_11947</name>
</gene>
<dbReference type="InterPro" id="IPR001563">
    <property type="entry name" value="Peptidase_S10"/>
</dbReference>
<sequence length="581" mass="63672">MILSLVTSLALLAGVNGVRNTRPNLQARSLDNHRFARQLPANATGLKTLTTPQNVTIRYKEPGKEGVCETTPGVNSYSGYIDLDENSHTFFWFFEARNNPKEAPITLWLNGGPGSDSLIGLFEELGPCNITANLTTQVNPYSFTEVSNMLFLSQPLGVGFSYGSEGEGSLDYAGTYQNSSVNGVQGRYPVINASALDTTDLSAVAAWHVLQGFLGGLPQLDSNITSKEFNLWTESYGGHYGPAFFNYFYEQNQMIANGSSQGLQLNFNTLGVINGIIDEETQAPHYPEFAVNNTYGIKAVNDTVYNYQKFALNMVSGCLDQIASCRSTNLTTLSDRAICTEAANMCRDNVEGPYYYYSGRGVYDIRHPADDPTPPSYYVDYLNQDSVRNALGVNLNYSASNNEVYYAFQQTGDFVYPNFMEDLEMLLNNSVRVSLIYGDADYICNWFGGQAVSLAVNYTNKAEFAAAGYAPFMVDGTEYGEVRQRGNFSFTRVYEAGHEVPYYQPIASLELFRRTLLGLDIAGGNLRITGNYSTTGTANSTRTESFVALPSTSSSSMMSGTATMSSTAAAVTTVSPMIIEW</sequence>
<evidence type="ECO:0000256" key="4">
    <source>
        <dbReference type="ARBA" id="ARBA00022801"/>
    </source>
</evidence>